<dbReference type="EMBL" id="LKTM01000356">
    <property type="protein sequence ID" value="KQH76217.1"/>
    <property type="molecule type" value="Genomic_DNA"/>
</dbReference>
<accession>A0A0Q2LIZ8</accession>
<gene>
    <name evidence="2" type="ORF">AO501_00925</name>
</gene>
<organism evidence="2 3">
    <name type="scientific">Mycobacterium gordonae</name>
    <dbReference type="NCBI Taxonomy" id="1778"/>
    <lineage>
        <taxon>Bacteria</taxon>
        <taxon>Bacillati</taxon>
        <taxon>Actinomycetota</taxon>
        <taxon>Actinomycetes</taxon>
        <taxon>Mycobacteriales</taxon>
        <taxon>Mycobacteriaceae</taxon>
        <taxon>Mycobacterium</taxon>
    </lineage>
</organism>
<feature type="compositionally biased region" description="Basic residues" evidence="1">
    <location>
        <begin position="81"/>
        <end position="90"/>
    </location>
</feature>
<feature type="region of interest" description="Disordered" evidence="1">
    <location>
        <begin position="66"/>
        <end position="90"/>
    </location>
</feature>
<protein>
    <submittedName>
        <fullName evidence="2">Uncharacterized protein</fullName>
    </submittedName>
</protein>
<reference evidence="2 3" key="1">
    <citation type="submission" date="2015-10" db="EMBL/GenBank/DDBJ databases">
        <title>Mycobacterium gordonae draft genome assembly.</title>
        <authorList>
            <person name="Ustinova V."/>
            <person name="Smirnova T."/>
            <person name="Blagodatskikh K."/>
            <person name="Varlamov D."/>
            <person name="Larionova E."/>
            <person name="Chernousova L."/>
        </authorList>
    </citation>
    <scope>NUCLEOTIDE SEQUENCE [LARGE SCALE GENOMIC DNA]</scope>
    <source>
        <strain evidence="2 3">CTRI 14-8773</strain>
    </source>
</reference>
<dbReference type="AlphaFoldDB" id="A0A0Q2LIZ8"/>
<name>A0A0Q2LIZ8_MYCGO</name>
<evidence type="ECO:0000256" key="1">
    <source>
        <dbReference type="SAM" id="MobiDB-lite"/>
    </source>
</evidence>
<evidence type="ECO:0000313" key="3">
    <source>
        <dbReference type="Proteomes" id="UP000051677"/>
    </source>
</evidence>
<sequence length="90" mass="9977">MAIEIVDFADNTRALAALAGGLVNEGPPRVRLTYRFGPVDMGAESIPSPERYQCRVYSGCSQPYSRFPPRCAGDDPAQPRRTPRRTPREP</sequence>
<dbReference type="Proteomes" id="UP000051677">
    <property type="component" value="Unassembled WGS sequence"/>
</dbReference>
<evidence type="ECO:0000313" key="2">
    <source>
        <dbReference type="EMBL" id="KQH76217.1"/>
    </source>
</evidence>
<comment type="caution">
    <text evidence="2">The sequence shown here is derived from an EMBL/GenBank/DDBJ whole genome shotgun (WGS) entry which is preliminary data.</text>
</comment>
<proteinExistence type="predicted"/>